<evidence type="ECO:0000313" key="2">
    <source>
        <dbReference type="Proteomes" id="UP000326244"/>
    </source>
</evidence>
<accession>A0A5J5LG72</accession>
<proteinExistence type="predicted"/>
<dbReference type="EMBL" id="RQWK01000001">
    <property type="protein sequence ID" value="KAA9408704.1"/>
    <property type="molecule type" value="Genomic_DNA"/>
</dbReference>
<dbReference type="AlphaFoldDB" id="A0A5J5LG72"/>
<sequence>MSSLKRSLHRSVAVLLLPLGLLLIQAEVITRNLSGVVESPVPGLSRAVGIDLFTGATLYLVASGLRQLAVAADTPF</sequence>
<organism evidence="1 2">
    <name type="scientific">Haloarcula hispanica</name>
    <dbReference type="NCBI Taxonomy" id="51589"/>
    <lineage>
        <taxon>Archaea</taxon>
        <taxon>Methanobacteriati</taxon>
        <taxon>Methanobacteriota</taxon>
        <taxon>Stenosarchaea group</taxon>
        <taxon>Halobacteria</taxon>
        <taxon>Halobacteriales</taxon>
        <taxon>Haloarculaceae</taxon>
        <taxon>Haloarcula</taxon>
    </lineage>
</organism>
<gene>
    <name evidence="1" type="ORF">EGO51_02540</name>
</gene>
<name>A0A5J5LG72_HALHI</name>
<dbReference type="RefSeq" id="WP_151102828.1">
    <property type="nucleotide sequence ID" value="NZ_RQWK01000001.1"/>
</dbReference>
<protein>
    <submittedName>
        <fullName evidence="1">Uncharacterized protein</fullName>
    </submittedName>
</protein>
<reference evidence="1 2" key="1">
    <citation type="submission" date="2018-11" db="EMBL/GenBank/DDBJ databases">
        <title>Genomic analysis of Haloarcula hispanica CBA1121.</title>
        <authorList>
            <person name="Kim Y.B."/>
            <person name="Roh S.W."/>
        </authorList>
    </citation>
    <scope>NUCLEOTIDE SEQUENCE [LARGE SCALE GENOMIC DNA]</scope>
    <source>
        <strain evidence="1 2">CBA1121</strain>
    </source>
</reference>
<comment type="caution">
    <text evidence="1">The sequence shown here is derived from an EMBL/GenBank/DDBJ whole genome shotgun (WGS) entry which is preliminary data.</text>
</comment>
<dbReference type="Proteomes" id="UP000326244">
    <property type="component" value="Unassembled WGS sequence"/>
</dbReference>
<evidence type="ECO:0000313" key="1">
    <source>
        <dbReference type="EMBL" id="KAA9408704.1"/>
    </source>
</evidence>